<name>A0A7G5BU49_9BACL</name>
<dbReference type="Proteomes" id="UP000515679">
    <property type="component" value="Chromosome"/>
</dbReference>
<evidence type="ECO:0000313" key="3">
    <source>
        <dbReference type="Proteomes" id="UP000515679"/>
    </source>
</evidence>
<evidence type="ECO:0008006" key="4">
    <source>
        <dbReference type="Google" id="ProtNLM"/>
    </source>
</evidence>
<dbReference type="PROSITE" id="PS51257">
    <property type="entry name" value="PROKAR_LIPOPROTEIN"/>
    <property type="match status" value="1"/>
</dbReference>
<protein>
    <recommendedName>
        <fullName evidence="4">Lipoprotein</fullName>
    </recommendedName>
</protein>
<gene>
    <name evidence="2" type="ORF">FPL14_04145</name>
</gene>
<keyword evidence="1" id="KW-0732">Signal</keyword>
<reference evidence="2 3" key="1">
    <citation type="submission" date="2019-07" db="EMBL/GenBank/DDBJ databases">
        <authorList>
            <person name="Kim J.K."/>
            <person name="Cheong H.-M."/>
            <person name="Choi Y."/>
            <person name="Hwang K.J."/>
            <person name="Lee S."/>
            <person name="Choi C."/>
        </authorList>
    </citation>
    <scope>NUCLEOTIDE SEQUENCE [LARGE SCALE GENOMIC DNA]</scope>
    <source>
        <strain evidence="2 3">KS 22</strain>
    </source>
</reference>
<feature type="signal peptide" evidence="1">
    <location>
        <begin position="1"/>
        <end position="20"/>
    </location>
</feature>
<dbReference type="EMBL" id="CP041969">
    <property type="protein sequence ID" value="QMV40483.1"/>
    <property type="molecule type" value="Genomic_DNA"/>
</dbReference>
<proteinExistence type="predicted"/>
<evidence type="ECO:0000256" key="1">
    <source>
        <dbReference type="SAM" id="SignalP"/>
    </source>
</evidence>
<dbReference type="RefSeq" id="WP_182301832.1">
    <property type="nucleotide sequence ID" value="NZ_CP041969.1"/>
</dbReference>
<keyword evidence="3" id="KW-1185">Reference proteome</keyword>
<dbReference type="KEGG" id="cchl:FPL14_04145"/>
<dbReference type="AlphaFoldDB" id="A0A7G5BU49"/>
<organism evidence="2 3">
    <name type="scientific">Cohnella cholangitidis</name>
    <dbReference type="NCBI Taxonomy" id="2598458"/>
    <lineage>
        <taxon>Bacteria</taxon>
        <taxon>Bacillati</taxon>
        <taxon>Bacillota</taxon>
        <taxon>Bacilli</taxon>
        <taxon>Bacillales</taxon>
        <taxon>Paenibacillaceae</taxon>
        <taxon>Cohnella</taxon>
    </lineage>
</organism>
<accession>A0A7G5BU49</accession>
<feature type="chain" id="PRO_5039313333" description="Lipoprotein" evidence="1">
    <location>
        <begin position="21"/>
        <end position="255"/>
    </location>
</feature>
<evidence type="ECO:0000313" key="2">
    <source>
        <dbReference type="EMBL" id="QMV40483.1"/>
    </source>
</evidence>
<sequence>MKILKAVLVSMILSSLLSLIGCTDRDKKAIEKIEQHLQEKYGEEFVVDAIGGGYGTLTNNMLKAKVYPTSNPDELFDVAISKDGKSVLDKYMNVIMLDKIEDYAFGVSNSVFNEEIIVRARVGQRGISFPDATLNNREMNVEDYIIGNTDLDFATDVFINTNSKVDAKAGASAIVQIAEQYQAYGIINAFITVYYTNSSEFSEVMAGYERDVHPKEYFERKNMSYKSMYVYFNSYTKMDSIEEVANRIASKEVIL</sequence>